<sequence>MLFTIFRFASSLTAHLSEKRIIFKRCLAILAFELFLCVGEGNIILQAKLKRSKKLMFMALKSKLSAS</sequence>
<name>A0A9Q1AII4_9ROSI</name>
<dbReference type="Proteomes" id="UP001151752">
    <property type="component" value="Chromosome 10"/>
</dbReference>
<keyword evidence="2" id="KW-1185">Reference proteome</keyword>
<protein>
    <submittedName>
        <fullName evidence="1">Uncharacterized protein</fullName>
    </submittedName>
</protein>
<comment type="caution">
    <text evidence="1">The sequence shown here is derived from an EMBL/GenBank/DDBJ whole genome shotgun (WGS) entry which is preliminary data.</text>
</comment>
<reference evidence="1" key="1">
    <citation type="submission" date="2022-11" db="EMBL/GenBank/DDBJ databases">
        <authorList>
            <person name="Hyden B.L."/>
            <person name="Feng K."/>
            <person name="Yates T."/>
            <person name="Jawdy S."/>
            <person name="Smart L.B."/>
            <person name="Muchero W."/>
        </authorList>
    </citation>
    <scope>NUCLEOTIDE SEQUENCE</scope>
    <source>
        <tissue evidence="1">Shoot tip</tissue>
    </source>
</reference>
<evidence type="ECO:0000313" key="1">
    <source>
        <dbReference type="EMBL" id="KAJ6772361.1"/>
    </source>
</evidence>
<reference evidence="1" key="2">
    <citation type="journal article" date="2023" name="Int. J. Mol. Sci.">
        <title>De Novo Assembly and Annotation of 11 Diverse Shrub Willow (Salix) Genomes Reveals Novel Gene Organization in Sex-Linked Regions.</title>
        <authorList>
            <person name="Hyden B."/>
            <person name="Feng K."/>
            <person name="Yates T.B."/>
            <person name="Jawdy S."/>
            <person name="Cereghino C."/>
            <person name="Smart L.B."/>
            <person name="Muchero W."/>
        </authorList>
    </citation>
    <scope>NUCLEOTIDE SEQUENCE</scope>
    <source>
        <tissue evidence="1">Shoot tip</tissue>
    </source>
</reference>
<evidence type="ECO:0000313" key="2">
    <source>
        <dbReference type="Proteomes" id="UP001151752"/>
    </source>
</evidence>
<proteinExistence type="predicted"/>
<dbReference type="EMBL" id="JAPFFM010000002">
    <property type="protein sequence ID" value="KAJ6772361.1"/>
    <property type="molecule type" value="Genomic_DNA"/>
</dbReference>
<dbReference type="AlphaFoldDB" id="A0A9Q1AII4"/>
<organism evidence="1 2">
    <name type="scientific">Salix koriyanagi</name>
    <dbReference type="NCBI Taxonomy" id="2511006"/>
    <lineage>
        <taxon>Eukaryota</taxon>
        <taxon>Viridiplantae</taxon>
        <taxon>Streptophyta</taxon>
        <taxon>Embryophyta</taxon>
        <taxon>Tracheophyta</taxon>
        <taxon>Spermatophyta</taxon>
        <taxon>Magnoliopsida</taxon>
        <taxon>eudicotyledons</taxon>
        <taxon>Gunneridae</taxon>
        <taxon>Pentapetalae</taxon>
        <taxon>rosids</taxon>
        <taxon>fabids</taxon>
        <taxon>Malpighiales</taxon>
        <taxon>Salicaceae</taxon>
        <taxon>Saliceae</taxon>
        <taxon>Salix</taxon>
    </lineage>
</organism>
<accession>A0A9Q1AII4</accession>
<gene>
    <name evidence="1" type="ORF">OIU74_018558</name>
</gene>